<name>A0A9Q0HZU3_9TELE</name>
<evidence type="ECO:0000259" key="4">
    <source>
        <dbReference type="PROSITE" id="PS50102"/>
    </source>
</evidence>
<dbReference type="Proteomes" id="UP001148018">
    <property type="component" value="Unassembled WGS sequence"/>
</dbReference>
<dbReference type="PROSITE" id="PS50102">
    <property type="entry name" value="RRM"/>
    <property type="match status" value="2"/>
</dbReference>
<sequence>MYAKCRSLFLLRRCATAGHVPLLTESLSRVTTREDASTFLDVSKRWTHVQHHRHHRWSSPVTPSLQVLATRQSAFKVTQLVQLCTKAGESDDEYPPLPAYSETAKNEVYIVHAKGLPWACTADDVLHFFSECRIRDGVKGIHLTLNRQGKPSGQAIIEMEHEQDVGKALEKHRQYLVYEVSDSEAETLLRAAASMPSTASAAVTSGTGTSSAVDSIRTAAGDDGTVRIRGLPYSSTVADILRFFSGLDVVEDGVTIVRDLKGRNSGEAYVCFASQETADEALERDRGLIGNRYIEVFPSTKSQIRSSWKRSDALPPAHVSRSPSSPPWGEPIAASSQATDFNFVHMRGIPFDVNGLDIAGFFHPLALSKILIEFGQDGKPRGEADVFFRSHQDAVSAMSRDRMYLGGRYIELFLNSANNTAGDC</sequence>
<evidence type="ECO:0000256" key="1">
    <source>
        <dbReference type="ARBA" id="ARBA00022737"/>
    </source>
</evidence>
<keyword evidence="2 3" id="KW-0694">RNA-binding</keyword>
<gene>
    <name evidence="5" type="ORF">NHX12_034330</name>
</gene>
<reference evidence="5" key="1">
    <citation type="submission" date="2022-07" db="EMBL/GenBank/DDBJ databases">
        <title>Chromosome-level genome of Muraenolepis orangiensis.</title>
        <authorList>
            <person name="Kim J."/>
        </authorList>
    </citation>
    <scope>NUCLEOTIDE SEQUENCE</scope>
    <source>
        <strain evidence="5">KU_S4_2022</strain>
        <tissue evidence="5">Muscle</tissue>
    </source>
</reference>
<dbReference type="Pfam" id="PF00076">
    <property type="entry name" value="RRM_1"/>
    <property type="match status" value="1"/>
</dbReference>
<dbReference type="EMBL" id="JANIIK010007723">
    <property type="protein sequence ID" value="KAJ3580632.1"/>
    <property type="molecule type" value="Genomic_DNA"/>
</dbReference>
<keyword evidence="1" id="KW-0677">Repeat</keyword>
<dbReference type="SUPFAM" id="SSF54928">
    <property type="entry name" value="RNA-binding domain, RBD"/>
    <property type="match status" value="3"/>
</dbReference>
<dbReference type="InterPro" id="IPR050666">
    <property type="entry name" value="ESRP"/>
</dbReference>
<dbReference type="GO" id="GO:0003723">
    <property type="term" value="F:RNA binding"/>
    <property type="evidence" value="ECO:0007669"/>
    <property type="project" value="UniProtKB-UniRule"/>
</dbReference>
<dbReference type="InterPro" id="IPR000504">
    <property type="entry name" value="RRM_dom"/>
</dbReference>
<dbReference type="PANTHER" id="PTHR13976">
    <property type="entry name" value="HETEROGENEOUS NUCLEAR RIBONUCLEOPROTEIN-RELATED"/>
    <property type="match status" value="1"/>
</dbReference>
<proteinExistence type="predicted"/>
<dbReference type="InterPro" id="IPR012677">
    <property type="entry name" value="Nucleotide-bd_a/b_plait_sf"/>
</dbReference>
<feature type="domain" description="RRM" evidence="4">
    <location>
        <begin position="342"/>
        <end position="419"/>
    </location>
</feature>
<dbReference type="SMART" id="SM00360">
    <property type="entry name" value="RRM"/>
    <property type="match status" value="3"/>
</dbReference>
<evidence type="ECO:0000256" key="3">
    <source>
        <dbReference type="PROSITE-ProRule" id="PRU00176"/>
    </source>
</evidence>
<protein>
    <recommendedName>
        <fullName evidence="4">RRM domain-containing protein</fullName>
    </recommendedName>
</protein>
<accession>A0A9Q0HZU3</accession>
<dbReference type="Gene3D" id="3.30.70.330">
    <property type="match status" value="3"/>
</dbReference>
<evidence type="ECO:0000256" key="2">
    <source>
        <dbReference type="ARBA" id="ARBA00022884"/>
    </source>
</evidence>
<dbReference type="InterPro" id="IPR035979">
    <property type="entry name" value="RBD_domain_sf"/>
</dbReference>
<dbReference type="OrthoDB" id="431068at2759"/>
<comment type="caution">
    <text evidence="5">The sequence shown here is derived from an EMBL/GenBank/DDBJ whole genome shotgun (WGS) entry which is preliminary data.</text>
</comment>
<dbReference type="AlphaFoldDB" id="A0A9Q0HZU3"/>
<evidence type="ECO:0000313" key="5">
    <source>
        <dbReference type="EMBL" id="KAJ3580632.1"/>
    </source>
</evidence>
<evidence type="ECO:0000313" key="6">
    <source>
        <dbReference type="Proteomes" id="UP001148018"/>
    </source>
</evidence>
<organism evidence="5 6">
    <name type="scientific">Muraenolepis orangiensis</name>
    <name type="common">Patagonian moray cod</name>
    <dbReference type="NCBI Taxonomy" id="630683"/>
    <lineage>
        <taxon>Eukaryota</taxon>
        <taxon>Metazoa</taxon>
        <taxon>Chordata</taxon>
        <taxon>Craniata</taxon>
        <taxon>Vertebrata</taxon>
        <taxon>Euteleostomi</taxon>
        <taxon>Actinopterygii</taxon>
        <taxon>Neopterygii</taxon>
        <taxon>Teleostei</taxon>
        <taxon>Neoteleostei</taxon>
        <taxon>Acanthomorphata</taxon>
        <taxon>Zeiogadaria</taxon>
        <taxon>Gadariae</taxon>
        <taxon>Gadiformes</taxon>
        <taxon>Muraenolepidoidei</taxon>
        <taxon>Muraenolepididae</taxon>
        <taxon>Muraenolepis</taxon>
    </lineage>
</organism>
<keyword evidence="6" id="KW-1185">Reference proteome</keyword>
<feature type="domain" description="RRM" evidence="4">
    <location>
        <begin position="224"/>
        <end position="301"/>
    </location>
</feature>